<keyword evidence="3" id="KW-1185">Reference proteome</keyword>
<evidence type="ECO:0000313" key="3">
    <source>
        <dbReference type="Proteomes" id="UP000549882"/>
    </source>
</evidence>
<organism evidence="2 3">
    <name type="scientific">Rhizobium paranaense</name>
    <dbReference type="NCBI Taxonomy" id="1650438"/>
    <lineage>
        <taxon>Bacteria</taxon>
        <taxon>Pseudomonadati</taxon>
        <taxon>Pseudomonadota</taxon>
        <taxon>Alphaproteobacteria</taxon>
        <taxon>Hyphomicrobiales</taxon>
        <taxon>Rhizobiaceae</taxon>
        <taxon>Rhizobium/Agrobacterium group</taxon>
        <taxon>Rhizobium</taxon>
    </lineage>
</organism>
<feature type="region of interest" description="Disordered" evidence="1">
    <location>
        <begin position="37"/>
        <end position="56"/>
    </location>
</feature>
<proteinExistence type="predicted"/>
<dbReference type="RefSeq" id="WP_183939823.1">
    <property type="nucleotide sequence ID" value="NZ_JACHBI010000010.1"/>
</dbReference>
<gene>
    <name evidence="2" type="ORF">GGD50_004612</name>
</gene>
<dbReference type="EMBL" id="JACHBI010000010">
    <property type="protein sequence ID" value="MBB5575977.1"/>
    <property type="molecule type" value="Genomic_DNA"/>
</dbReference>
<accession>A0A7W8XUU0</accession>
<sequence length="56" mass="6426">MQERETVRKEIPVHVVDRLENEWRVMQVERSPAKLVPEIDGTDKITSAPGNGINTR</sequence>
<dbReference type="AlphaFoldDB" id="A0A7W8XUU0"/>
<feature type="compositionally biased region" description="Polar residues" evidence="1">
    <location>
        <begin position="44"/>
        <end position="56"/>
    </location>
</feature>
<evidence type="ECO:0000256" key="1">
    <source>
        <dbReference type="SAM" id="MobiDB-lite"/>
    </source>
</evidence>
<evidence type="ECO:0000313" key="2">
    <source>
        <dbReference type="EMBL" id="MBB5575977.1"/>
    </source>
</evidence>
<comment type="caution">
    <text evidence="2">The sequence shown here is derived from an EMBL/GenBank/DDBJ whole genome shotgun (WGS) entry which is preliminary data.</text>
</comment>
<protein>
    <submittedName>
        <fullName evidence="2">Uncharacterized protein</fullName>
    </submittedName>
</protein>
<reference evidence="2 3" key="1">
    <citation type="submission" date="2020-08" db="EMBL/GenBank/DDBJ databases">
        <title>Genomic Encyclopedia of Type Strains, Phase IV (KMG-V): Genome sequencing to study the core and pangenomes of soil and plant-associated prokaryotes.</title>
        <authorList>
            <person name="Whitman W."/>
        </authorList>
    </citation>
    <scope>NUCLEOTIDE SEQUENCE [LARGE SCALE GENOMIC DNA]</scope>
    <source>
        <strain evidence="2 3">SEMIA 4064</strain>
    </source>
</reference>
<name>A0A7W8XUU0_9HYPH</name>
<dbReference type="Proteomes" id="UP000549882">
    <property type="component" value="Unassembled WGS sequence"/>
</dbReference>